<protein>
    <submittedName>
        <fullName evidence="1">Uncharacterized protein</fullName>
    </submittedName>
</protein>
<evidence type="ECO:0000313" key="2">
    <source>
        <dbReference type="Proteomes" id="UP000887013"/>
    </source>
</evidence>
<organism evidence="1 2">
    <name type="scientific">Nephila pilipes</name>
    <name type="common">Giant wood spider</name>
    <name type="synonym">Nephila maculata</name>
    <dbReference type="NCBI Taxonomy" id="299642"/>
    <lineage>
        <taxon>Eukaryota</taxon>
        <taxon>Metazoa</taxon>
        <taxon>Ecdysozoa</taxon>
        <taxon>Arthropoda</taxon>
        <taxon>Chelicerata</taxon>
        <taxon>Arachnida</taxon>
        <taxon>Araneae</taxon>
        <taxon>Araneomorphae</taxon>
        <taxon>Entelegynae</taxon>
        <taxon>Araneoidea</taxon>
        <taxon>Nephilidae</taxon>
        <taxon>Nephila</taxon>
    </lineage>
</organism>
<proteinExistence type="predicted"/>
<dbReference type="OrthoDB" id="10406018at2759"/>
<keyword evidence="2" id="KW-1185">Reference proteome</keyword>
<dbReference type="Proteomes" id="UP000887013">
    <property type="component" value="Unassembled WGS sequence"/>
</dbReference>
<dbReference type="EMBL" id="BMAW01112604">
    <property type="protein sequence ID" value="GFT53560.1"/>
    <property type="molecule type" value="Genomic_DNA"/>
</dbReference>
<comment type="caution">
    <text evidence="1">The sequence shown here is derived from an EMBL/GenBank/DDBJ whole genome shotgun (WGS) entry which is preliminary data.</text>
</comment>
<gene>
    <name evidence="1" type="ORF">NPIL_204011</name>
</gene>
<sequence>MSSDIQQWQTTYGSETVLGTTRAHKNRSVENENIASPEREVFPPKRKIAFIPVSFKSKKREFIRVGRGQCDPDIIFISIWGSCPSTDCTNPPHYSIRPIVDTSATRSNGEDRLKVEPFGLRPVNSHSVVPLGFNNRGARATKRRGTIAYAVDMNGWIE</sequence>
<dbReference type="AlphaFoldDB" id="A0A8X6P617"/>
<name>A0A8X6P617_NEPPI</name>
<reference evidence="1" key="1">
    <citation type="submission" date="2020-08" db="EMBL/GenBank/DDBJ databases">
        <title>Multicomponent nature underlies the extraordinary mechanical properties of spider dragline silk.</title>
        <authorList>
            <person name="Kono N."/>
            <person name="Nakamura H."/>
            <person name="Mori M."/>
            <person name="Yoshida Y."/>
            <person name="Ohtoshi R."/>
            <person name="Malay A.D."/>
            <person name="Moran D.A.P."/>
            <person name="Tomita M."/>
            <person name="Numata K."/>
            <person name="Arakawa K."/>
        </authorList>
    </citation>
    <scope>NUCLEOTIDE SEQUENCE</scope>
</reference>
<accession>A0A8X6P617</accession>
<evidence type="ECO:0000313" key="1">
    <source>
        <dbReference type="EMBL" id="GFT53560.1"/>
    </source>
</evidence>